<name>A0A345T3Y3_9ACTN</name>
<feature type="domain" description="3-beta hydroxysteroid dehydrogenase/isomerase" evidence="1">
    <location>
        <begin position="4"/>
        <end position="254"/>
    </location>
</feature>
<dbReference type="GO" id="GO:0016616">
    <property type="term" value="F:oxidoreductase activity, acting on the CH-OH group of donors, NAD or NADP as acceptor"/>
    <property type="evidence" value="ECO:0007669"/>
    <property type="project" value="InterPro"/>
</dbReference>
<dbReference type="GO" id="GO:0005737">
    <property type="term" value="C:cytoplasm"/>
    <property type="evidence" value="ECO:0007669"/>
    <property type="project" value="TreeGrafter"/>
</dbReference>
<gene>
    <name evidence="2" type="ORF">C7M71_028205</name>
</gene>
<dbReference type="Gene3D" id="3.40.50.720">
    <property type="entry name" value="NAD(P)-binding Rossmann-like Domain"/>
    <property type="match status" value="1"/>
</dbReference>
<dbReference type="KEGG" id="stri:C7M71_028205"/>
<evidence type="ECO:0000313" key="2">
    <source>
        <dbReference type="EMBL" id="AXI80688.1"/>
    </source>
</evidence>
<dbReference type="SUPFAM" id="SSF51735">
    <property type="entry name" value="NAD(P)-binding Rossmann-fold domains"/>
    <property type="match status" value="1"/>
</dbReference>
<organism evidence="2 3">
    <name type="scientific">Peterkaempfera bronchialis</name>
    <dbReference type="NCBI Taxonomy" id="2126346"/>
    <lineage>
        <taxon>Bacteria</taxon>
        <taxon>Bacillati</taxon>
        <taxon>Actinomycetota</taxon>
        <taxon>Actinomycetes</taxon>
        <taxon>Kitasatosporales</taxon>
        <taxon>Streptomycetaceae</taxon>
        <taxon>Peterkaempfera</taxon>
    </lineage>
</organism>
<dbReference type="Pfam" id="PF01073">
    <property type="entry name" value="3Beta_HSD"/>
    <property type="match status" value="1"/>
</dbReference>
<dbReference type="InterPro" id="IPR051783">
    <property type="entry name" value="NAD(P)-dependent_oxidoreduct"/>
</dbReference>
<accession>A0A345T3Y3</accession>
<dbReference type="AlphaFoldDB" id="A0A345T3Y3"/>
<sequence length="339" mass="35935">MRVLVTGGSGFLGRAVCVQLRAAGHQVRSLGRHRSAQLAALGVEQHPADLRDRAAVADAVAGCAAVIHCAAKAGAWGPAAEYHAVNVGGTENVIAGCLEHGVRRLVYTSSPSVVHRGRDLEGVDESVPYATRFPGPYPRSKAEAEQRVLAANSPQLATVALRPHLIWGPGDPHFTPRILEAARTGRLRLVGPPGKRIDTTYVDNAAEAHLLALDRLHPAAPIAGRAYFLSQGDPRTTDDTLNALLAAAGLPPETRRVPRAPARAAAALLETAYRAARVPAEPPLTRLVAGQLGTSHWFDISAARRDLDYRPRIGTEEGLRRLAWHLAASTAGPENGGAR</sequence>
<protein>
    <submittedName>
        <fullName evidence="2">NAD-dependent epimerase/dehydratase family protein</fullName>
    </submittedName>
</protein>
<keyword evidence="3" id="KW-1185">Reference proteome</keyword>
<dbReference type="GO" id="GO:0006694">
    <property type="term" value="P:steroid biosynthetic process"/>
    <property type="evidence" value="ECO:0007669"/>
    <property type="project" value="InterPro"/>
</dbReference>
<proteinExistence type="predicted"/>
<reference evidence="3" key="1">
    <citation type="submission" date="2018-07" db="EMBL/GenBank/DDBJ databases">
        <title>Streptacidiphilus bronchialis DSM 106435 chromosome.</title>
        <authorList>
            <person name="Batra D."/>
            <person name="Gulvik C.A."/>
        </authorList>
    </citation>
    <scope>NUCLEOTIDE SEQUENCE [LARGE SCALE GENOMIC DNA]</scope>
    <source>
        <strain evidence="3">DSM 106435</strain>
    </source>
</reference>
<dbReference type="GO" id="GO:0004029">
    <property type="term" value="F:aldehyde dehydrogenase (NAD+) activity"/>
    <property type="evidence" value="ECO:0007669"/>
    <property type="project" value="TreeGrafter"/>
</dbReference>
<dbReference type="OrthoDB" id="3174087at2"/>
<dbReference type="InterPro" id="IPR036291">
    <property type="entry name" value="NAD(P)-bd_dom_sf"/>
</dbReference>
<dbReference type="PANTHER" id="PTHR48079">
    <property type="entry name" value="PROTEIN YEEZ"/>
    <property type="match status" value="1"/>
</dbReference>
<evidence type="ECO:0000313" key="3">
    <source>
        <dbReference type="Proteomes" id="UP000249340"/>
    </source>
</evidence>
<evidence type="ECO:0000259" key="1">
    <source>
        <dbReference type="Pfam" id="PF01073"/>
    </source>
</evidence>
<dbReference type="RefSeq" id="WP_111491826.1">
    <property type="nucleotide sequence ID" value="NZ_CP031264.1"/>
</dbReference>
<dbReference type="Proteomes" id="UP000249340">
    <property type="component" value="Chromosome"/>
</dbReference>
<dbReference type="PANTHER" id="PTHR48079:SF6">
    <property type="entry name" value="NAD(P)-BINDING DOMAIN-CONTAINING PROTEIN-RELATED"/>
    <property type="match status" value="1"/>
</dbReference>
<dbReference type="EMBL" id="CP031264">
    <property type="protein sequence ID" value="AXI80688.1"/>
    <property type="molecule type" value="Genomic_DNA"/>
</dbReference>
<dbReference type="InterPro" id="IPR002225">
    <property type="entry name" value="3Beta_OHSteriod_DH/Estase"/>
</dbReference>